<evidence type="ECO:0000313" key="3">
    <source>
        <dbReference type="Proteomes" id="UP000035444"/>
    </source>
</evidence>
<protein>
    <submittedName>
        <fullName evidence="2">Uncharacterized protein</fullName>
    </submittedName>
</protein>
<dbReference type="RefSeq" id="WP_047763396.1">
    <property type="nucleotide sequence ID" value="NZ_LAQL01000004.1"/>
</dbReference>
<accession>A0A0H2MX65</accession>
<comment type="caution">
    <text evidence="2">The sequence shown here is derived from an EMBL/GenBank/DDBJ whole genome shotgun (WGS) entry which is preliminary data.</text>
</comment>
<evidence type="ECO:0000313" key="2">
    <source>
        <dbReference type="EMBL" id="KLN61315.1"/>
    </source>
</evidence>
<evidence type="ECO:0000256" key="1">
    <source>
        <dbReference type="SAM" id="MobiDB-lite"/>
    </source>
</evidence>
<proteinExistence type="predicted"/>
<reference evidence="2 3" key="1">
    <citation type="submission" date="2015-03" db="EMBL/GenBank/DDBJ databases">
        <title>Genome Sequence of Kiloniella spongiae MEBiC09566, isolated from a marine sponge.</title>
        <authorList>
            <person name="Shao Z."/>
            <person name="Wang L."/>
            <person name="Li X."/>
        </authorList>
    </citation>
    <scope>NUCLEOTIDE SEQUENCE [LARGE SCALE GENOMIC DNA]</scope>
    <source>
        <strain evidence="2 3">MEBiC09566</strain>
    </source>
</reference>
<sequence length="109" mass="11861">MGKKTPHELAGTVVGHKECNDDFCTYKVQVRVNAGGVCYTRCDGSADGGSCTASQNMSKPTSRKFIQAYLDAQKPEQSCDKVEDNEQPVPASGDAERPEYGDYRDYLGS</sequence>
<dbReference type="STRING" id="1489064.WH96_06595"/>
<keyword evidence="3" id="KW-1185">Reference proteome</keyword>
<dbReference type="Proteomes" id="UP000035444">
    <property type="component" value="Unassembled WGS sequence"/>
</dbReference>
<dbReference type="AlphaFoldDB" id="A0A0H2MX65"/>
<name>A0A0H2MX65_9PROT</name>
<feature type="compositionally biased region" description="Basic and acidic residues" evidence="1">
    <location>
        <begin position="94"/>
        <end position="109"/>
    </location>
</feature>
<dbReference type="EMBL" id="LAQL01000004">
    <property type="protein sequence ID" value="KLN61315.1"/>
    <property type="molecule type" value="Genomic_DNA"/>
</dbReference>
<feature type="region of interest" description="Disordered" evidence="1">
    <location>
        <begin position="76"/>
        <end position="109"/>
    </location>
</feature>
<organism evidence="2 3">
    <name type="scientific">Kiloniella spongiae</name>
    <dbReference type="NCBI Taxonomy" id="1489064"/>
    <lineage>
        <taxon>Bacteria</taxon>
        <taxon>Pseudomonadati</taxon>
        <taxon>Pseudomonadota</taxon>
        <taxon>Alphaproteobacteria</taxon>
        <taxon>Rhodospirillales</taxon>
        <taxon>Kiloniellaceae</taxon>
        <taxon>Kiloniella</taxon>
    </lineage>
</organism>
<gene>
    <name evidence="2" type="ORF">WH96_06595</name>
</gene>